<organism evidence="1 2">
    <name type="scientific">Shewanella baltica (strain OS195)</name>
    <dbReference type="NCBI Taxonomy" id="399599"/>
    <lineage>
        <taxon>Bacteria</taxon>
        <taxon>Pseudomonadati</taxon>
        <taxon>Pseudomonadota</taxon>
        <taxon>Gammaproteobacteria</taxon>
        <taxon>Alteromonadales</taxon>
        <taxon>Shewanellaceae</taxon>
        <taxon>Shewanella</taxon>
    </lineage>
</organism>
<dbReference type="RefSeq" id="WP_012197035.1">
    <property type="nucleotide sequence ID" value="NC_009997.1"/>
</dbReference>
<dbReference type="KEGG" id="sbn:Sbal195_2041"/>
<dbReference type="HOGENOM" id="CLU_1194238_0_0_6"/>
<proteinExistence type="predicted"/>
<dbReference type="Proteomes" id="UP000000770">
    <property type="component" value="Chromosome"/>
</dbReference>
<reference evidence="1 2" key="1">
    <citation type="submission" date="2007-11" db="EMBL/GenBank/DDBJ databases">
        <title>Complete sequence of chromosome of Shewanella baltica OS195.</title>
        <authorList>
            <consortium name="US DOE Joint Genome Institute"/>
            <person name="Copeland A."/>
            <person name="Lucas S."/>
            <person name="Lapidus A."/>
            <person name="Barry K."/>
            <person name="Glavina del Rio T."/>
            <person name="Dalin E."/>
            <person name="Tice H."/>
            <person name="Pitluck S."/>
            <person name="Chain P."/>
            <person name="Malfatti S."/>
            <person name="Shin M."/>
            <person name="Vergez L."/>
            <person name="Schmutz J."/>
            <person name="Larimer F."/>
            <person name="Land M."/>
            <person name="Hauser L."/>
            <person name="Kyrpides N."/>
            <person name="Kim E."/>
            <person name="Brettar I."/>
            <person name="Rodrigues J."/>
            <person name="Konstantinidis K."/>
            <person name="Klappenbach J."/>
            <person name="Hofle M."/>
            <person name="Tiedje J."/>
            <person name="Richardson P."/>
        </authorList>
    </citation>
    <scope>NUCLEOTIDE SEQUENCE [LARGE SCALE GENOMIC DNA]</scope>
    <source>
        <strain evidence="1 2">OS195</strain>
    </source>
</reference>
<sequence length="236" mass="26498">MRLPEIDYKFWLSNWKESIGQLQVFSNVNIAKYISFDGDINACTNEIFDIVSSGKTDKESILRVIDLIYSWGGKSGRFFYASTKGLPVPRDEIANNNTVFSMYLQGVVLAQSGNPASINHFCKINGIGPSYASKHAHFWSLKSASPLIIVDSKIAGSLAYSKIEQLRARYSDKDIIAKFNEKARIEFDENDPSKIEKALFAFHNHYFKNDNSGWKNNTPGQDYAAAQKLAATLFNS</sequence>
<dbReference type="GeneID" id="11772196"/>
<accession>A9KZV9</accession>
<dbReference type="AlphaFoldDB" id="A9KZV9"/>
<protein>
    <submittedName>
        <fullName evidence="1">Uncharacterized protein</fullName>
    </submittedName>
</protein>
<evidence type="ECO:0000313" key="1">
    <source>
        <dbReference type="EMBL" id="ABX49211.1"/>
    </source>
</evidence>
<gene>
    <name evidence="1" type="ordered locus">Sbal195_2041</name>
</gene>
<dbReference type="EMBL" id="CP000891">
    <property type="protein sequence ID" value="ABX49211.1"/>
    <property type="molecule type" value="Genomic_DNA"/>
</dbReference>
<evidence type="ECO:0000313" key="2">
    <source>
        <dbReference type="Proteomes" id="UP000000770"/>
    </source>
</evidence>
<name>A9KZV9_SHEB9</name>